<organism evidence="23 24">
    <name type="scientific">Chromobacterium phragmitis</name>
    <dbReference type="NCBI Taxonomy" id="2202141"/>
    <lineage>
        <taxon>Bacteria</taxon>
        <taxon>Pseudomonadati</taxon>
        <taxon>Pseudomonadota</taxon>
        <taxon>Betaproteobacteria</taxon>
        <taxon>Neisseriales</taxon>
        <taxon>Chromobacteriaceae</taxon>
        <taxon>Chromobacterium</taxon>
    </lineage>
</organism>
<evidence type="ECO:0000256" key="10">
    <source>
        <dbReference type="ARBA" id="ARBA00022840"/>
    </source>
</evidence>
<dbReference type="GO" id="GO:0005886">
    <property type="term" value="C:plasma membrane"/>
    <property type="evidence" value="ECO:0007669"/>
    <property type="project" value="UniProtKB-SubCell"/>
</dbReference>
<evidence type="ECO:0000313" key="24">
    <source>
        <dbReference type="Proteomes" id="UP000252038"/>
    </source>
</evidence>
<dbReference type="CDD" id="cd00130">
    <property type="entry name" value="PAS"/>
    <property type="match status" value="2"/>
</dbReference>
<proteinExistence type="predicted"/>
<evidence type="ECO:0000313" key="23">
    <source>
        <dbReference type="EMBL" id="AXE36195.1"/>
    </source>
</evidence>
<dbReference type="CDD" id="cd18773">
    <property type="entry name" value="PDC1_HK_sensor"/>
    <property type="match status" value="1"/>
</dbReference>
<evidence type="ECO:0000256" key="4">
    <source>
        <dbReference type="ARBA" id="ARBA00022475"/>
    </source>
</evidence>
<dbReference type="EC" id="2.7.13.3" evidence="3"/>
<keyword evidence="13 18" id="KW-0472">Membrane</keyword>
<dbReference type="InterPro" id="IPR036890">
    <property type="entry name" value="HATPase_C_sf"/>
</dbReference>
<keyword evidence="8" id="KW-0547">Nucleotide-binding</keyword>
<evidence type="ECO:0000256" key="17">
    <source>
        <dbReference type="SAM" id="Coils"/>
    </source>
</evidence>
<dbReference type="KEGG" id="chrb:DK843_18970"/>
<keyword evidence="17" id="KW-0175">Coiled coil</keyword>
<keyword evidence="6" id="KW-0808">Transferase</keyword>
<evidence type="ECO:0000259" key="21">
    <source>
        <dbReference type="PROSITE" id="PS50112"/>
    </source>
</evidence>
<dbReference type="Proteomes" id="UP000252038">
    <property type="component" value="Chromosome"/>
</dbReference>
<dbReference type="Pfam" id="PF02518">
    <property type="entry name" value="HATPase_c"/>
    <property type="match status" value="1"/>
</dbReference>
<dbReference type="PROSITE" id="PS50110">
    <property type="entry name" value="RESPONSE_REGULATORY"/>
    <property type="match status" value="2"/>
</dbReference>
<feature type="domain" description="PAS" evidence="21">
    <location>
        <begin position="392"/>
        <end position="443"/>
    </location>
</feature>
<dbReference type="SMART" id="SM00388">
    <property type="entry name" value="HisKA"/>
    <property type="match status" value="1"/>
</dbReference>
<dbReference type="InterPro" id="IPR001789">
    <property type="entry name" value="Sig_transdc_resp-reg_receiver"/>
</dbReference>
<dbReference type="EMBL" id="CP029554">
    <property type="protein sequence ID" value="AXE36195.1"/>
    <property type="molecule type" value="Genomic_DNA"/>
</dbReference>
<dbReference type="FunFam" id="3.30.565.10:FF:000010">
    <property type="entry name" value="Sensor histidine kinase RcsC"/>
    <property type="match status" value="1"/>
</dbReference>
<keyword evidence="9" id="KW-0418">Kinase</keyword>
<dbReference type="InterPro" id="IPR008207">
    <property type="entry name" value="Sig_transdc_His_kin_Hpt_dom"/>
</dbReference>
<feature type="transmembrane region" description="Helical" evidence="18">
    <location>
        <begin position="336"/>
        <end position="353"/>
    </location>
</feature>
<dbReference type="Gene3D" id="1.10.287.130">
    <property type="match status" value="1"/>
</dbReference>
<dbReference type="SMART" id="SM00086">
    <property type="entry name" value="PAC"/>
    <property type="match status" value="2"/>
</dbReference>
<dbReference type="CDD" id="cd00082">
    <property type="entry name" value="HisKA"/>
    <property type="match status" value="1"/>
</dbReference>
<evidence type="ECO:0000256" key="3">
    <source>
        <dbReference type="ARBA" id="ARBA00012438"/>
    </source>
</evidence>
<feature type="domain" description="PAC" evidence="22">
    <location>
        <begin position="604"/>
        <end position="656"/>
    </location>
</feature>
<keyword evidence="12" id="KW-0902">Two-component regulatory system</keyword>
<name>A0A344ULP7_9NEIS</name>
<comment type="subcellular location">
    <subcellularLocation>
        <location evidence="2">Cell membrane</location>
        <topology evidence="2">Multi-pass membrane protein</topology>
    </subcellularLocation>
</comment>
<dbReference type="SUPFAM" id="SSF55874">
    <property type="entry name" value="ATPase domain of HSP90 chaperone/DNA topoisomerase II/histidine kinase"/>
    <property type="match status" value="1"/>
</dbReference>
<comment type="catalytic activity">
    <reaction evidence="1">
        <text>ATP + protein L-histidine = ADP + protein N-phospho-L-histidine.</text>
        <dbReference type="EC" id="2.7.13.3"/>
    </reaction>
</comment>
<evidence type="ECO:0000259" key="19">
    <source>
        <dbReference type="PROSITE" id="PS50109"/>
    </source>
</evidence>
<dbReference type="InterPro" id="IPR001610">
    <property type="entry name" value="PAC"/>
</dbReference>
<dbReference type="InterPro" id="IPR013655">
    <property type="entry name" value="PAS_fold_3"/>
</dbReference>
<dbReference type="NCBIfam" id="TIGR00229">
    <property type="entry name" value="sensory_box"/>
    <property type="match status" value="1"/>
</dbReference>
<dbReference type="Pfam" id="PF13426">
    <property type="entry name" value="PAS_9"/>
    <property type="match status" value="1"/>
</dbReference>
<dbReference type="InterPro" id="IPR011006">
    <property type="entry name" value="CheY-like_superfamily"/>
</dbReference>
<dbReference type="RefSeq" id="WP_114074033.1">
    <property type="nucleotide sequence ID" value="NZ_CP029554.1"/>
</dbReference>
<evidence type="ECO:0000256" key="9">
    <source>
        <dbReference type="ARBA" id="ARBA00022777"/>
    </source>
</evidence>
<dbReference type="InterPro" id="IPR000014">
    <property type="entry name" value="PAS"/>
</dbReference>
<feature type="coiled-coil region" evidence="17">
    <location>
        <begin position="37"/>
        <end position="79"/>
    </location>
</feature>
<dbReference type="SMART" id="SM00091">
    <property type="entry name" value="PAS"/>
    <property type="match status" value="2"/>
</dbReference>
<dbReference type="Gene3D" id="2.10.70.100">
    <property type="match status" value="1"/>
</dbReference>
<feature type="modified residue" description="4-aspartylphosphate" evidence="16">
    <location>
        <position position="964"/>
    </location>
</feature>
<dbReference type="Pfam" id="PF08447">
    <property type="entry name" value="PAS_3"/>
    <property type="match status" value="1"/>
</dbReference>
<dbReference type="SUPFAM" id="SSF103190">
    <property type="entry name" value="Sensory domain-like"/>
    <property type="match status" value="1"/>
</dbReference>
<evidence type="ECO:0000259" key="22">
    <source>
        <dbReference type="PROSITE" id="PS50113"/>
    </source>
</evidence>
<dbReference type="InterPro" id="IPR005467">
    <property type="entry name" value="His_kinase_dom"/>
</dbReference>
<dbReference type="SMART" id="SM00387">
    <property type="entry name" value="HATPase_c"/>
    <property type="match status" value="1"/>
</dbReference>
<dbReference type="Pfam" id="PF00072">
    <property type="entry name" value="Response_reg"/>
    <property type="match status" value="2"/>
</dbReference>
<reference evidence="23 24" key="1">
    <citation type="submission" date="2018-05" db="EMBL/GenBank/DDBJ databases">
        <title>Genome sequencing, assembly and analysis of the novel insecticidal bacterium, Chromobacterium phragmitis.</title>
        <authorList>
            <person name="Sparks M.E."/>
            <person name="Blackburn M.B."/>
            <person name="Gundersen-Rindal D.E."/>
        </authorList>
    </citation>
    <scope>NUCLEOTIDE SEQUENCE [LARGE SCALE GENOMIC DNA]</scope>
    <source>
        <strain evidence="23">IIBBL 274-1</strain>
    </source>
</reference>
<dbReference type="InterPro" id="IPR029151">
    <property type="entry name" value="Sensor-like_sf"/>
</dbReference>
<dbReference type="GO" id="GO:0005524">
    <property type="term" value="F:ATP binding"/>
    <property type="evidence" value="ECO:0007669"/>
    <property type="project" value="UniProtKB-KW"/>
</dbReference>
<dbReference type="PROSITE" id="PS50112">
    <property type="entry name" value="PAS"/>
    <property type="match status" value="1"/>
</dbReference>
<dbReference type="InterPro" id="IPR004358">
    <property type="entry name" value="Sig_transdc_His_kin-like_C"/>
</dbReference>
<evidence type="ECO:0000256" key="12">
    <source>
        <dbReference type="ARBA" id="ARBA00023012"/>
    </source>
</evidence>
<keyword evidence="10" id="KW-0067">ATP-binding</keyword>
<protein>
    <recommendedName>
        <fullName evidence="15">Virulence sensor protein BvgS</fullName>
        <ecNumber evidence="3">2.7.13.3</ecNumber>
    </recommendedName>
</protein>
<dbReference type="PRINTS" id="PR00344">
    <property type="entry name" value="BCTRLSENSOR"/>
</dbReference>
<dbReference type="SUPFAM" id="SSF47226">
    <property type="entry name" value="Histidine-containing phosphotransfer domain, HPT domain"/>
    <property type="match status" value="1"/>
</dbReference>
<evidence type="ECO:0000256" key="1">
    <source>
        <dbReference type="ARBA" id="ARBA00000085"/>
    </source>
</evidence>
<dbReference type="SUPFAM" id="SSF47384">
    <property type="entry name" value="Homodimeric domain of signal transducing histidine kinase"/>
    <property type="match status" value="1"/>
</dbReference>
<evidence type="ECO:0000256" key="14">
    <source>
        <dbReference type="ARBA" id="ARBA00058004"/>
    </source>
</evidence>
<dbReference type="SUPFAM" id="SSF52172">
    <property type="entry name" value="CheY-like"/>
    <property type="match status" value="2"/>
</dbReference>
<dbReference type="CDD" id="cd17546">
    <property type="entry name" value="REC_hyHK_CKI1_RcsC-like"/>
    <property type="match status" value="2"/>
</dbReference>
<dbReference type="PROSITE" id="PS50109">
    <property type="entry name" value="HIS_KIN"/>
    <property type="match status" value="1"/>
</dbReference>
<dbReference type="CDD" id="cd16922">
    <property type="entry name" value="HATPase_EvgS-ArcB-TorS-like"/>
    <property type="match status" value="1"/>
</dbReference>
<evidence type="ECO:0000256" key="15">
    <source>
        <dbReference type="ARBA" id="ARBA00070152"/>
    </source>
</evidence>
<dbReference type="Gene3D" id="3.40.50.2300">
    <property type="match status" value="2"/>
</dbReference>
<dbReference type="InterPro" id="IPR036097">
    <property type="entry name" value="HisK_dim/P_sf"/>
</dbReference>
<evidence type="ECO:0000256" key="8">
    <source>
        <dbReference type="ARBA" id="ARBA00022741"/>
    </source>
</evidence>
<dbReference type="PANTHER" id="PTHR45339:SF1">
    <property type="entry name" value="HYBRID SIGNAL TRANSDUCTION HISTIDINE KINASE J"/>
    <property type="match status" value="1"/>
</dbReference>
<evidence type="ECO:0000256" key="16">
    <source>
        <dbReference type="PROSITE-ProRule" id="PRU00169"/>
    </source>
</evidence>
<evidence type="ECO:0000256" key="6">
    <source>
        <dbReference type="ARBA" id="ARBA00022679"/>
    </source>
</evidence>
<feature type="modified residue" description="4-aspartylphosphate" evidence="16">
    <location>
        <position position="1104"/>
    </location>
</feature>
<dbReference type="InterPro" id="IPR035965">
    <property type="entry name" value="PAS-like_dom_sf"/>
</dbReference>
<evidence type="ECO:0000256" key="7">
    <source>
        <dbReference type="ARBA" id="ARBA00022692"/>
    </source>
</evidence>
<dbReference type="Gene3D" id="3.30.450.20">
    <property type="entry name" value="PAS domain"/>
    <property type="match status" value="3"/>
</dbReference>
<dbReference type="PROSITE" id="PS50113">
    <property type="entry name" value="PAC"/>
    <property type="match status" value="2"/>
</dbReference>
<dbReference type="InterPro" id="IPR048760">
    <property type="entry name" value="VP0354-like_sensor_dom"/>
</dbReference>
<dbReference type="Pfam" id="PF00512">
    <property type="entry name" value="HisKA"/>
    <property type="match status" value="1"/>
</dbReference>
<keyword evidence="7 18" id="KW-0812">Transmembrane</keyword>
<dbReference type="SUPFAM" id="SSF55785">
    <property type="entry name" value="PYP-like sensor domain (PAS domain)"/>
    <property type="match status" value="2"/>
</dbReference>
<dbReference type="Pfam" id="PF21623">
    <property type="entry name" value="HK_sensor_dom_bact"/>
    <property type="match status" value="1"/>
</dbReference>
<keyword evidence="4" id="KW-1003">Cell membrane</keyword>
<accession>A0A344ULP7</accession>
<dbReference type="GO" id="GO:0000155">
    <property type="term" value="F:phosphorelay sensor kinase activity"/>
    <property type="evidence" value="ECO:0007669"/>
    <property type="project" value="InterPro"/>
</dbReference>
<dbReference type="InterPro" id="IPR003661">
    <property type="entry name" value="HisK_dim/P_dom"/>
</dbReference>
<dbReference type="Gene3D" id="1.20.120.160">
    <property type="entry name" value="HPT domain"/>
    <property type="match status" value="1"/>
</dbReference>
<evidence type="ECO:0000256" key="5">
    <source>
        <dbReference type="ARBA" id="ARBA00022553"/>
    </source>
</evidence>
<feature type="domain" description="Response regulatory" evidence="20">
    <location>
        <begin position="910"/>
        <end position="1032"/>
    </location>
</feature>
<keyword evidence="5 16" id="KW-0597">Phosphoprotein</keyword>
<comment type="function">
    <text evidence="14">Member of the two-component regulatory system BvgS/BvgA. Phosphorylates BvgA via a four-step phosphorelay in response to environmental signals.</text>
</comment>
<dbReference type="Pfam" id="PF01627">
    <property type="entry name" value="Hpt"/>
    <property type="match status" value="1"/>
</dbReference>
<feature type="domain" description="Histidine kinase" evidence="19">
    <location>
        <begin position="674"/>
        <end position="895"/>
    </location>
</feature>
<evidence type="ECO:0000256" key="11">
    <source>
        <dbReference type="ARBA" id="ARBA00022989"/>
    </source>
</evidence>
<evidence type="ECO:0000259" key="20">
    <source>
        <dbReference type="PROSITE" id="PS50110"/>
    </source>
</evidence>
<keyword evidence="11 18" id="KW-1133">Transmembrane helix</keyword>
<dbReference type="InterPro" id="IPR000700">
    <property type="entry name" value="PAS-assoc_C"/>
</dbReference>
<sequence>MTESPSRTLFGFDRRLFWLGMTLWILLASFGTWLAGAHEEQRALDSMRNRLEAQAQLRLSSLEQSLERYSQNLQFLVGTPPIPGLARASLNHGIDVQEQSSSELWKRRMKTIFHAYASVTPEALELRLIGADGRELIRVSRAASGIVEMADAQLRDKKSEDYFIAAGKLRAGQIYVGDITLSRDPETRATRATMPVLRLSTPVYAPNGKLFAVMAASLDASHMMSYLQVNRSEHDVKLYIANQRGDFLKHPSADKAFGFERGRRWRWQDEFHSLPSPRSQQALQYLQSGEKRFYSVSHRFPLSRPPEREQRFLMVAELQPETVLDASVDAARRNTLLSMLLGGLLVAALAFVYQRQRSRMHERIRDLNASLEIQVQQRTEEIRRYASLQQAILNHASYAIIATDPDGWITLLNPAAGSLLGCAADEAVRQQRLTDWMDADELERQADKLAWENEVPHRGGFEALTLRSRHGLPNQFDWTFTRNDGQRLPVTLAMTALRGDDGKLQGFLAIAVDISERQRNQRELMRARDQLSKAAEVAELGIWSWELDSDALELNARMFDIYQFPHELRQNGLHYRQWRERLHPEDVDAVERELRNAVAGRGAYSPTFRIVLPDGQIRHIQAGALVERDNDGRPLRVTGINRDITIQHDAEAALRLAKESAEAASRAKADFLSNMSHEIRTPMNAVLGLAYLLEKAGLPASALDLVHKIRVAGRSLQGIINDILDFSKIEAGNLEIEQAPFCLGDVLDNLSTIMSANAGDRDIELVISPPPADIDHLRGDSLRLEQVLINLTSNAIKFTETGHVKVDIQPLETSSQHVVLRFAVVDTGIGIPEAKQRELFQPFTQADASTTRRFGGSGLGLAISRRLVTLMGGEIGLNSQPGEGCEFWFTLRFPREVGIRLSAPEMANLSVLIADDNPIARETLDITAGELGWEVSTTASGGEAVERVRAAQEAGRPVDVVVLDWKMPEMDGLAAAQAIRRLCRGQRMPIILMATAYSRELLKAEPAAGEINEVLNKPVTPSGLYNAVARALRPLQAAAAVQPQSNNRLDGLRLLVVDDSDINREVALRIFEDEGAVVALASDGREALDWLRQNHGDVDIVLMDVQMPVMDGYEATRAIRAAPELSHLPVVALTAGAFQTQQDAAREAGMTDYIAKPFDVDTAINLLRRLAGKKPSDAEEPVRRPPSLNPDLPGLALSRGLLIWRDADVYRQYLRKFARDYGDCVDALAQAESEAAQALTHKLKGAAGNLALEDVSARAARLEASLAAGRDPALELAALRVALCQALESIARYAPVPSPAAADAPAAASASLALLLHQAMQAFNLDNPAEVEPVLSQLGQLLPSDQLAPLRDAVENFDFRGGEAATQALAEALGLAEEW</sequence>
<dbReference type="PANTHER" id="PTHR45339">
    <property type="entry name" value="HYBRID SIGNAL TRANSDUCTION HISTIDINE KINASE J"/>
    <property type="match status" value="1"/>
</dbReference>
<evidence type="ECO:0000256" key="2">
    <source>
        <dbReference type="ARBA" id="ARBA00004651"/>
    </source>
</evidence>
<dbReference type="InterPro" id="IPR003594">
    <property type="entry name" value="HATPase_dom"/>
</dbReference>
<gene>
    <name evidence="23" type="ORF">DK843_18970</name>
</gene>
<feature type="domain" description="PAC" evidence="22">
    <location>
        <begin position="474"/>
        <end position="526"/>
    </location>
</feature>
<feature type="domain" description="Response regulatory" evidence="20">
    <location>
        <begin position="1053"/>
        <end position="1171"/>
    </location>
</feature>
<evidence type="ECO:0000256" key="13">
    <source>
        <dbReference type="ARBA" id="ARBA00023136"/>
    </source>
</evidence>
<dbReference type="Gene3D" id="3.30.565.10">
    <property type="entry name" value="Histidine kinase-like ATPase, C-terminal domain"/>
    <property type="match status" value="1"/>
</dbReference>
<dbReference type="SMART" id="SM00448">
    <property type="entry name" value="REC"/>
    <property type="match status" value="2"/>
</dbReference>
<dbReference type="InterPro" id="IPR036641">
    <property type="entry name" value="HPT_dom_sf"/>
</dbReference>
<evidence type="ECO:0000256" key="18">
    <source>
        <dbReference type="SAM" id="Phobius"/>
    </source>
</evidence>